<dbReference type="AlphaFoldDB" id="A0A0C1MVQ8"/>
<sequence>MAIDKIRIKKYQQPKIEQWSQALDIPVTKFIEDAINFYTRYLDGKQPVTTVEPMTAIEPVSQVSQVGLSEQKPLIETTVIDVEEPEDFDGGIEL</sequence>
<accession>A0A0C1MVQ8</accession>
<dbReference type="EMBL" id="JHEG02000068">
    <property type="protein sequence ID" value="KIE06352.1"/>
    <property type="molecule type" value="Genomic_DNA"/>
</dbReference>
<name>A0A0C1MVQ8_9CYAN</name>
<organism evidence="1">
    <name type="scientific">Tolypothrix bouteillei VB521301</name>
    <dbReference type="NCBI Taxonomy" id="1479485"/>
    <lineage>
        <taxon>Bacteria</taxon>
        <taxon>Bacillati</taxon>
        <taxon>Cyanobacteriota</taxon>
        <taxon>Cyanophyceae</taxon>
        <taxon>Nostocales</taxon>
        <taxon>Tolypothrichaceae</taxon>
        <taxon>Tolypothrix</taxon>
    </lineage>
</organism>
<evidence type="ECO:0000313" key="1">
    <source>
        <dbReference type="EMBL" id="KIE06352.1"/>
    </source>
</evidence>
<protein>
    <submittedName>
        <fullName evidence="1">Uncharacterized protein</fullName>
    </submittedName>
</protein>
<dbReference type="OrthoDB" id="515215at2"/>
<gene>
    <name evidence="1" type="ORF">DA73_0245505</name>
</gene>
<comment type="caution">
    <text evidence="1">The sequence shown here is derived from an EMBL/GenBank/DDBJ whole genome shotgun (WGS) entry which is preliminary data.</text>
</comment>
<proteinExistence type="predicted"/>
<reference evidence="1" key="1">
    <citation type="journal article" date="2015" name="Genome Announc.">
        <title>Draft Genome Sequence of Tolypothrix boutellei Strain VB521301.</title>
        <authorList>
            <person name="Chandrababunaidu M.M."/>
            <person name="Singh D."/>
            <person name="Sen D."/>
            <person name="Bhan S."/>
            <person name="Das S."/>
            <person name="Gupta A."/>
            <person name="Adhikary S.P."/>
            <person name="Tripathy S."/>
        </authorList>
    </citation>
    <scope>NUCLEOTIDE SEQUENCE</scope>
    <source>
        <strain evidence="1">VB521301</strain>
    </source>
</reference>
<dbReference type="STRING" id="1479485.DA73_0245505"/>